<reference evidence="4" key="1">
    <citation type="journal article" date="2010" name="Nat. Biotechnol.">
        <title>Draft genome sequence of the oilseed species Ricinus communis.</title>
        <authorList>
            <person name="Chan A.P."/>
            <person name="Crabtree J."/>
            <person name="Zhao Q."/>
            <person name="Lorenzi H."/>
            <person name="Orvis J."/>
            <person name="Puiu D."/>
            <person name="Melake-Berhan A."/>
            <person name="Jones K.M."/>
            <person name="Redman J."/>
            <person name="Chen G."/>
            <person name="Cahoon E.B."/>
            <person name="Gedil M."/>
            <person name="Stanke M."/>
            <person name="Haas B.J."/>
            <person name="Wortman J.R."/>
            <person name="Fraser-Liggett C.M."/>
            <person name="Ravel J."/>
            <person name="Rabinowicz P.D."/>
        </authorList>
    </citation>
    <scope>NUCLEOTIDE SEQUENCE [LARGE SCALE GENOMIC DNA]</scope>
    <source>
        <strain evidence="4">cv. Hale</strain>
    </source>
</reference>
<evidence type="ECO:0000259" key="2">
    <source>
        <dbReference type="Pfam" id="PF14547"/>
    </source>
</evidence>
<gene>
    <name evidence="3" type="ORF">RCOM_0540770</name>
</gene>
<comment type="similarity">
    <text evidence="1">Belongs to the plant LTP family. PEARLI1 subfamily.</text>
</comment>
<organism evidence="3 4">
    <name type="scientific">Ricinus communis</name>
    <name type="common">Castor bean</name>
    <dbReference type="NCBI Taxonomy" id="3988"/>
    <lineage>
        <taxon>Eukaryota</taxon>
        <taxon>Viridiplantae</taxon>
        <taxon>Streptophyta</taxon>
        <taxon>Embryophyta</taxon>
        <taxon>Tracheophyta</taxon>
        <taxon>Spermatophyta</taxon>
        <taxon>Magnoliopsida</taxon>
        <taxon>eudicotyledons</taxon>
        <taxon>Gunneridae</taxon>
        <taxon>Pentapetalae</taxon>
        <taxon>rosids</taxon>
        <taxon>fabids</taxon>
        <taxon>Malpighiales</taxon>
        <taxon>Euphorbiaceae</taxon>
        <taxon>Acalyphoideae</taxon>
        <taxon>Acalypheae</taxon>
        <taxon>Ricinus</taxon>
    </lineage>
</organism>
<accession>B9SIT1</accession>
<dbReference type="EMBL" id="EQ973976">
    <property type="protein sequence ID" value="EEF36504.1"/>
    <property type="molecule type" value="Genomic_DNA"/>
</dbReference>
<dbReference type="Proteomes" id="UP000008311">
    <property type="component" value="Unassembled WGS sequence"/>
</dbReference>
<dbReference type="AlphaFoldDB" id="B9SIT1"/>
<dbReference type="Pfam" id="PF14547">
    <property type="entry name" value="Hydrophob_seed"/>
    <property type="match status" value="1"/>
</dbReference>
<feature type="domain" description="Hydrophobic seed protein" evidence="2">
    <location>
        <begin position="19"/>
        <end position="73"/>
    </location>
</feature>
<dbReference type="InterPro" id="IPR036312">
    <property type="entry name" value="Bifun_inhib/LTP/seed_sf"/>
</dbReference>
<evidence type="ECO:0000256" key="1">
    <source>
        <dbReference type="ARBA" id="ARBA00008965"/>
    </source>
</evidence>
<dbReference type="STRING" id="3988.B9SIT1"/>
<dbReference type="InParanoid" id="B9SIT1"/>
<dbReference type="InterPro" id="IPR027923">
    <property type="entry name" value="Hydrophob_seed_dom"/>
</dbReference>
<dbReference type="SUPFAM" id="SSF47699">
    <property type="entry name" value="Bifunctional inhibitor/lipid-transfer protein/seed storage 2S albumin"/>
    <property type="match status" value="1"/>
</dbReference>
<protein>
    <recommendedName>
        <fullName evidence="2">Hydrophobic seed protein domain-containing protein</fullName>
    </recommendedName>
</protein>
<name>B9SIT1_RICCO</name>
<evidence type="ECO:0000313" key="4">
    <source>
        <dbReference type="Proteomes" id="UP000008311"/>
    </source>
</evidence>
<evidence type="ECO:0000313" key="3">
    <source>
        <dbReference type="EMBL" id="EEF36504.1"/>
    </source>
</evidence>
<keyword evidence="4" id="KW-1185">Reference proteome</keyword>
<dbReference type="InterPro" id="IPR051636">
    <property type="entry name" value="Plant_LTP/defense-related"/>
</dbReference>
<proteinExistence type="inferred from homology"/>
<dbReference type="Gene3D" id="1.10.110.10">
    <property type="entry name" value="Plant lipid-transfer and hydrophobic proteins"/>
    <property type="match status" value="1"/>
</dbReference>
<dbReference type="PANTHER" id="PTHR31731">
    <property type="match status" value="1"/>
</dbReference>
<sequence length="74" mass="7622">MVSASGTCSIDYTKLKLGTNYCSPLASLLDLDAAICLCAALKANLLGIVLDLNVALGVFLTTCGKTLPSGFICH</sequence>